<dbReference type="InterPro" id="IPR036390">
    <property type="entry name" value="WH_DNA-bd_sf"/>
</dbReference>
<dbReference type="InterPro" id="IPR018490">
    <property type="entry name" value="cNMP-bd_dom_sf"/>
</dbReference>
<evidence type="ECO:0000313" key="5">
    <source>
        <dbReference type="EMBL" id="WVX49597.1"/>
    </source>
</evidence>
<dbReference type="RefSeq" id="WP_187431345.1">
    <property type="nucleotide sequence ID" value="NZ_CP143423.1"/>
</dbReference>
<dbReference type="InterPro" id="IPR012318">
    <property type="entry name" value="HTH_CRP"/>
</dbReference>
<keyword evidence="3" id="KW-0804">Transcription</keyword>
<keyword evidence="6" id="KW-1185">Reference proteome</keyword>
<dbReference type="EMBL" id="CP143423">
    <property type="protein sequence ID" value="WVX49597.1"/>
    <property type="molecule type" value="Genomic_DNA"/>
</dbReference>
<dbReference type="Gene3D" id="1.10.10.10">
    <property type="entry name" value="Winged helix-like DNA-binding domain superfamily/Winged helix DNA-binding domain"/>
    <property type="match status" value="1"/>
</dbReference>
<reference evidence="5 6" key="1">
    <citation type="submission" date="2015-07" db="EMBL/GenBank/DDBJ databases">
        <authorList>
            <person name="Voget S."/>
            <person name="Dogs M."/>
            <person name="Brinkhoff T.H."/>
            <person name="Daniel R."/>
        </authorList>
    </citation>
    <scope>NUCLEOTIDE SEQUENCE [LARGE SCALE GENOMIC DNA]</scope>
    <source>
        <strain evidence="5 6">B14</strain>
    </source>
</reference>
<reference evidence="6" key="2">
    <citation type="submission" date="2024-01" db="EMBL/GenBank/DDBJ databases">
        <title>Roseobacter fucihabitans sp. nov., isolated from the brown alga Fucus spiralis.</title>
        <authorList>
            <person name="Hahnke S."/>
            <person name="Berger M."/>
            <person name="Schlingloff A."/>
            <person name="Athale I."/>
            <person name="Neumann-Schaal M."/>
            <person name="Adenaya A."/>
            <person name="Poehlein A."/>
            <person name="Daniel R."/>
            <person name="Pertersen J."/>
            <person name="Brinkhoff T."/>
        </authorList>
    </citation>
    <scope>NUCLEOTIDE SEQUENCE [LARGE SCALE GENOMIC DNA]</scope>
    <source>
        <strain evidence="6">B14</strain>
    </source>
</reference>
<dbReference type="SUPFAM" id="SSF51206">
    <property type="entry name" value="cAMP-binding domain-like"/>
    <property type="match status" value="1"/>
</dbReference>
<dbReference type="InterPro" id="IPR014710">
    <property type="entry name" value="RmlC-like_jellyroll"/>
</dbReference>
<evidence type="ECO:0000256" key="2">
    <source>
        <dbReference type="ARBA" id="ARBA00023125"/>
    </source>
</evidence>
<evidence type="ECO:0000313" key="6">
    <source>
        <dbReference type="Proteomes" id="UP001318682"/>
    </source>
</evidence>
<proteinExistence type="predicted"/>
<evidence type="ECO:0000259" key="4">
    <source>
        <dbReference type="PROSITE" id="PS51063"/>
    </source>
</evidence>
<dbReference type="PROSITE" id="PS51063">
    <property type="entry name" value="HTH_CRP_2"/>
    <property type="match status" value="1"/>
</dbReference>
<dbReference type="Pfam" id="PF13545">
    <property type="entry name" value="HTH_Crp_2"/>
    <property type="match status" value="1"/>
</dbReference>
<protein>
    <recommendedName>
        <fullName evidence="4">HTH crp-type domain-containing protein</fullName>
    </recommendedName>
</protein>
<sequence length="249" mass="27060">MNDRYPHKLQQTEADVGVDPGIFTGTLNGAILGGSLNALLCAEGAYIKRANKHSIIANEGSAQQGLIAVLNGMVKLSTSFRDGRTQIVGLRFPGEFITLLTQAEPWFARVEVVEDAALLVLGAEKTEKLRLESRQFNIDMSSHANREIGWALAHLVTLGRKSPIERLASLLIELNDRGMGVNDASGEIRIPISRGEIGDYIGLESETVSRQFTRLKSDGYISLLSPSRVVVRDWHSLAHLSNGGSIAAE</sequence>
<dbReference type="PRINTS" id="PR00034">
    <property type="entry name" value="HTHCRP"/>
</dbReference>
<dbReference type="SMART" id="SM00419">
    <property type="entry name" value="HTH_CRP"/>
    <property type="match status" value="1"/>
</dbReference>
<feature type="domain" description="HTH crp-type" evidence="4">
    <location>
        <begin position="161"/>
        <end position="235"/>
    </location>
</feature>
<keyword evidence="2" id="KW-0238">DNA-binding</keyword>
<dbReference type="Pfam" id="PF00027">
    <property type="entry name" value="cNMP_binding"/>
    <property type="match status" value="1"/>
</dbReference>
<dbReference type="InterPro" id="IPR036388">
    <property type="entry name" value="WH-like_DNA-bd_sf"/>
</dbReference>
<dbReference type="SUPFAM" id="SSF46785">
    <property type="entry name" value="Winged helix' DNA-binding domain"/>
    <property type="match status" value="1"/>
</dbReference>
<name>A0ABZ2BU86_9RHOB</name>
<dbReference type="Gene3D" id="2.60.120.10">
    <property type="entry name" value="Jelly Rolls"/>
    <property type="match status" value="1"/>
</dbReference>
<dbReference type="CDD" id="cd00038">
    <property type="entry name" value="CAP_ED"/>
    <property type="match status" value="1"/>
</dbReference>
<evidence type="ECO:0000256" key="1">
    <source>
        <dbReference type="ARBA" id="ARBA00023015"/>
    </source>
</evidence>
<organism evidence="5 6">
    <name type="scientific">Roseobacter fucihabitans</name>
    <dbReference type="NCBI Taxonomy" id="1537242"/>
    <lineage>
        <taxon>Bacteria</taxon>
        <taxon>Pseudomonadati</taxon>
        <taxon>Pseudomonadota</taxon>
        <taxon>Alphaproteobacteria</taxon>
        <taxon>Rhodobacterales</taxon>
        <taxon>Roseobacteraceae</taxon>
        <taxon>Roseobacter</taxon>
    </lineage>
</organism>
<accession>A0ABZ2BU86</accession>
<dbReference type="Proteomes" id="UP001318682">
    <property type="component" value="Chromosome"/>
</dbReference>
<dbReference type="CDD" id="cd00092">
    <property type="entry name" value="HTH_CRP"/>
    <property type="match status" value="1"/>
</dbReference>
<evidence type="ECO:0000256" key="3">
    <source>
        <dbReference type="ARBA" id="ARBA00023163"/>
    </source>
</evidence>
<gene>
    <name evidence="5" type="ORF">ROLI_026920</name>
</gene>
<keyword evidence="1" id="KW-0805">Transcription regulation</keyword>
<dbReference type="InterPro" id="IPR000595">
    <property type="entry name" value="cNMP-bd_dom"/>
</dbReference>